<proteinExistence type="predicted"/>
<dbReference type="PRINTS" id="PR00348">
    <property type="entry name" value="UBIQUITIN"/>
</dbReference>
<dbReference type="Pfam" id="PF00240">
    <property type="entry name" value="ubiquitin"/>
    <property type="match status" value="1"/>
</dbReference>
<comment type="caution">
    <text evidence="3">The sequence shown here is derived from an EMBL/GenBank/DDBJ whole genome shotgun (WGS) entry which is preliminary data.</text>
</comment>
<evidence type="ECO:0000313" key="4">
    <source>
        <dbReference type="Proteomes" id="UP000623129"/>
    </source>
</evidence>
<evidence type="ECO:0000256" key="1">
    <source>
        <dbReference type="ARBA" id="ARBA00022499"/>
    </source>
</evidence>
<dbReference type="PROSITE" id="PS50053">
    <property type="entry name" value="UBIQUITIN_2"/>
    <property type="match status" value="1"/>
</dbReference>
<dbReference type="Gene3D" id="3.10.20.90">
    <property type="entry name" value="Phosphatidylinositol 3-kinase Catalytic Subunit, Chain A, domain 1"/>
    <property type="match status" value="1"/>
</dbReference>
<reference evidence="3" key="1">
    <citation type="submission" date="2020-01" db="EMBL/GenBank/DDBJ databases">
        <title>Genome sequence of Kobresia littledalei, the first chromosome-level genome in the family Cyperaceae.</title>
        <authorList>
            <person name="Qu G."/>
        </authorList>
    </citation>
    <scope>NUCLEOTIDE SEQUENCE</scope>
    <source>
        <strain evidence="3">C.B.Clarke</strain>
        <tissue evidence="3">Leaf</tissue>
    </source>
</reference>
<dbReference type="EMBL" id="SWLB01000002">
    <property type="protein sequence ID" value="KAF3341292.1"/>
    <property type="molecule type" value="Genomic_DNA"/>
</dbReference>
<dbReference type="SMART" id="SM00213">
    <property type="entry name" value="UBQ"/>
    <property type="match status" value="1"/>
</dbReference>
<keyword evidence="1" id="KW-1017">Isopeptide bond</keyword>
<feature type="domain" description="Ubiquitin-like" evidence="2">
    <location>
        <begin position="11"/>
        <end position="77"/>
    </location>
</feature>
<dbReference type="Proteomes" id="UP000623129">
    <property type="component" value="Unassembled WGS sequence"/>
</dbReference>
<evidence type="ECO:0000313" key="3">
    <source>
        <dbReference type="EMBL" id="KAF3341292.1"/>
    </source>
</evidence>
<keyword evidence="4" id="KW-1185">Reference proteome</keyword>
<dbReference type="AlphaFoldDB" id="A0A833VHZ3"/>
<accession>A0A833VHZ3</accession>
<dbReference type="InterPro" id="IPR029071">
    <property type="entry name" value="Ubiquitin-like_domsf"/>
</dbReference>
<protein>
    <submittedName>
        <fullName evidence="3">Polyubiquitin 3-like isoform X1</fullName>
    </submittedName>
</protein>
<evidence type="ECO:0000259" key="2">
    <source>
        <dbReference type="PROSITE" id="PS50053"/>
    </source>
</evidence>
<sequence length="84" mass="9186">MESSDQSKKNFVKITKTIAINVTNTDTIDAIKTKVQELEGIASSKQKLFFGGTNLKGTKTVDEYNIPANSCIDLYVKDGITISI</sequence>
<dbReference type="InterPro" id="IPR000626">
    <property type="entry name" value="Ubiquitin-like_dom"/>
</dbReference>
<dbReference type="OrthoDB" id="604226at2759"/>
<name>A0A833VHZ3_9POAL</name>
<dbReference type="GO" id="GO:0003729">
    <property type="term" value="F:mRNA binding"/>
    <property type="evidence" value="ECO:0007669"/>
    <property type="project" value="UniProtKB-ARBA"/>
</dbReference>
<dbReference type="InterPro" id="IPR019956">
    <property type="entry name" value="Ubiquitin_dom"/>
</dbReference>
<dbReference type="InterPro" id="IPR050158">
    <property type="entry name" value="Ubiquitin_ubiquitin-like"/>
</dbReference>
<dbReference type="SUPFAM" id="SSF54236">
    <property type="entry name" value="Ubiquitin-like"/>
    <property type="match status" value="1"/>
</dbReference>
<organism evidence="3 4">
    <name type="scientific">Carex littledalei</name>
    <dbReference type="NCBI Taxonomy" id="544730"/>
    <lineage>
        <taxon>Eukaryota</taxon>
        <taxon>Viridiplantae</taxon>
        <taxon>Streptophyta</taxon>
        <taxon>Embryophyta</taxon>
        <taxon>Tracheophyta</taxon>
        <taxon>Spermatophyta</taxon>
        <taxon>Magnoliopsida</taxon>
        <taxon>Liliopsida</taxon>
        <taxon>Poales</taxon>
        <taxon>Cyperaceae</taxon>
        <taxon>Cyperoideae</taxon>
        <taxon>Cariceae</taxon>
        <taxon>Carex</taxon>
        <taxon>Carex subgen. Euthyceras</taxon>
    </lineage>
</organism>
<gene>
    <name evidence="3" type="ORF">FCM35_KLT10136</name>
</gene>
<dbReference type="PANTHER" id="PTHR10666">
    <property type="entry name" value="UBIQUITIN"/>
    <property type="match status" value="1"/>
</dbReference>